<dbReference type="InterPro" id="IPR036291">
    <property type="entry name" value="NAD(P)-bd_dom_sf"/>
</dbReference>
<dbReference type="EMBL" id="KE747814">
    <property type="protein sequence ID" value="RMZ67832.1"/>
    <property type="molecule type" value="Genomic_DNA"/>
</dbReference>
<sequence>MLWVDNANTAISVAHAGPCLPRHDLSPSTSFPLKFVDTMAQQDRQYELILLGATGYTGALVAEWVTTHLPDDLQWAIAGRNAKKLQSVVDNLSKLRPDRKQPAVETCELEQSQLDTLVKKTKLIITTVGPFMHYGEPVLAACVNNGTHYLDSTGEVPWIYDMIAKYDELAKKNKTIIIPECGLDSVPADIMAYVLARQVRKRYNAPCERAILTLYDFKSGISGGTSLTMLELFKKYPLSHLGKSMHPYSLSPVKADQVVGSPPASFPYNLFGLLNIPELGGIQTTGLMAAVDVCIAHRSWGLYQTSSDETQQYGPKFRFNEFARAPSIFMGFAQKAVLTAVAVLLAIPVTRFFLEPVLKKVIPSPGQGPSKESMKNDYMHYRGVGSTEQGKKVIAHLEVAHGGYVATAMTLSAAAKVILRGRLGDSEAGKLGGGILTPATLGDEYVEMLNEFGMKIRVDE</sequence>
<feature type="domain" description="Saccharopine dehydrogenase NADP binding" evidence="2">
    <location>
        <begin position="49"/>
        <end position="177"/>
    </location>
</feature>
<organism evidence="3 4">
    <name type="scientific">Pyrenophora seminiperda CCB06</name>
    <dbReference type="NCBI Taxonomy" id="1302712"/>
    <lineage>
        <taxon>Eukaryota</taxon>
        <taxon>Fungi</taxon>
        <taxon>Dikarya</taxon>
        <taxon>Ascomycota</taxon>
        <taxon>Pezizomycotina</taxon>
        <taxon>Dothideomycetes</taxon>
        <taxon>Pleosporomycetidae</taxon>
        <taxon>Pleosporales</taxon>
        <taxon>Pleosporineae</taxon>
        <taxon>Pleosporaceae</taxon>
        <taxon>Pyrenophora</taxon>
    </lineage>
</organism>
<protein>
    <submittedName>
        <fullName evidence="3">Saccharopine dehydrogenase</fullName>
    </submittedName>
</protein>
<dbReference type="InterPro" id="IPR005097">
    <property type="entry name" value="Sacchrp_dh_NADP-bd"/>
</dbReference>
<dbReference type="OrthoDB" id="10268090at2759"/>
<proteinExistence type="inferred from homology"/>
<comment type="similarity">
    <text evidence="1">Belongs to the saccharopine dehydrogenase family.</text>
</comment>
<dbReference type="Gene3D" id="3.40.50.720">
    <property type="entry name" value="NAD(P)-binding Rossmann-like Domain"/>
    <property type="match status" value="1"/>
</dbReference>
<dbReference type="SUPFAM" id="SSF51735">
    <property type="entry name" value="NAD(P)-binding Rossmann-fold domains"/>
    <property type="match status" value="1"/>
</dbReference>
<dbReference type="InterPro" id="IPR051276">
    <property type="entry name" value="Saccharopine_DH-like_oxidrdct"/>
</dbReference>
<dbReference type="GO" id="GO:0005811">
    <property type="term" value="C:lipid droplet"/>
    <property type="evidence" value="ECO:0007669"/>
    <property type="project" value="TreeGrafter"/>
</dbReference>
<evidence type="ECO:0000313" key="4">
    <source>
        <dbReference type="Proteomes" id="UP000265663"/>
    </source>
</evidence>
<dbReference type="GO" id="GO:0005739">
    <property type="term" value="C:mitochondrion"/>
    <property type="evidence" value="ECO:0007669"/>
    <property type="project" value="TreeGrafter"/>
</dbReference>
<dbReference type="GO" id="GO:0009247">
    <property type="term" value="P:glycolipid biosynthetic process"/>
    <property type="evidence" value="ECO:0007669"/>
    <property type="project" value="TreeGrafter"/>
</dbReference>
<keyword evidence="4" id="KW-1185">Reference proteome</keyword>
<dbReference type="AlphaFoldDB" id="A0A3M7M060"/>
<evidence type="ECO:0000259" key="2">
    <source>
        <dbReference type="Pfam" id="PF03435"/>
    </source>
</evidence>
<accession>A0A3M7M060</accession>
<dbReference type="PANTHER" id="PTHR12286:SF5">
    <property type="entry name" value="SACCHAROPINE DEHYDROGENASE-LIKE OXIDOREDUCTASE"/>
    <property type="match status" value="1"/>
</dbReference>
<dbReference type="Pfam" id="PF03435">
    <property type="entry name" value="Sacchrp_dh_NADP"/>
    <property type="match status" value="1"/>
</dbReference>
<dbReference type="GO" id="GO:0005886">
    <property type="term" value="C:plasma membrane"/>
    <property type="evidence" value="ECO:0007669"/>
    <property type="project" value="TreeGrafter"/>
</dbReference>
<evidence type="ECO:0000256" key="1">
    <source>
        <dbReference type="ARBA" id="ARBA00038048"/>
    </source>
</evidence>
<dbReference type="Proteomes" id="UP000265663">
    <property type="component" value="Unassembled WGS sequence"/>
</dbReference>
<reference evidence="3 4" key="1">
    <citation type="journal article" date="2014" name="PLoS ONE">
        <title>De novo Genome Assembly of the Fungal Plant Pathogen Pyrenophora semeniperda.</title>
        <authorList>
            <person name="Soliai M.M."/>
            <person name="Meyer S.E."/>
            <person name="Udall J.A."/>
            <person name="Elzinga D.E."/>
            <person name="Hermansen R.A."/>
            <person name="Bodily P.M."/>
            <person name="Hart A.A."/>
            <person name="Coleman C.E."/>
        </authorList>
    </citation>
    <scope>NUCLEOTIDE SEQUENCE [LARGE SCALE GENOMIC DNA]</scope>
    <source>
        <strain evidence="3 4">CCB06</strain>
        <tissue evidence="3">Mycelium</tissue>
    </source>
</reference>
<name>A0A3M7M060_9PLEO</name>
<gene>
    <name evidence="3" type="ORF">GMOD_00003873</name>
</gene>
<dbReference type="PANTHER" id="PTHR12286">
    <property type="entry name" value="SACCHAROPINE DEHYDROGENASE-LIKE OXIDOREDUCTASE"/>
    <property type="match status" value="1"/>
</dbReference>
<evidence type="ECO:0000313" key="3">
    <source>
        <dbReference type="EMBL" id="RMZ67832.1"/>
    </source>
</evidence>